<proteinExistence type="predicted"/>
<evidence type="ECO:0000313" key="5">
    <source>
        <dbReference type="Proteomes" id="UP000309170"/>
    </source>
</evidence>
<keyword evidence="1" id="KW-0732">Signal</keyword>
<dbReference type="Proteomes" id="UP000309170">
    <property type="component" value="Unassembled WGS sequence"/>
</dbReference>
<dbReference type="AlphaFoldDB" id="A0A9X8ZE48"/>
<dbReference type="Gene3D" id="2.60.40.1240">
    <property type="match status" value="1"/>
</dbReference>
<feature type="domain" description="DUF4352" evidence="3">
    <location>
        <begin position="75"/>
        <end position="199"/>
    </location>
</feature>
<accession>A0A9X8ZE48</accession>
<evidence type="ECO:0000256" key="1">
    <source>
        <dbReference type="ARBA" id="ARBA00022729"/>
    </source>
</evidence>
<gene>
    <name evidence="4" type="ORF">FC678_20135</name>
</gene>
<evidence type="ECO:0000256" key="2">
    <source>
        <dbReference type="SAM" id="MobiDB-lite"/>
    </source>
</evidence>
<comment type="caution">
    <text evidence="4">The sequence shown here is derived from an EMBL/GenBank/DDBJ whole genome shotgun (WGS) entry which is preliminary data.</text>
</comment>
<name>A0A9X8ZE48_9BACI</name>
<dbReference type="Pfam" id="PF11611">
    <property type="entry name" value="DUF4352"/>
    <property type="match status" value="1"/>
</dbReference>
<organism evidence="4 5">
    <name type="scientific">Peribacillus simplex</name>
    <dbReference type="NCBI Taxonomy" id="1478"/>
    <lineage>
        <taxon>Bacteria</taxon>
        <taxon>Bacillati</taxon>
        <taxon>Bacillota</taxon>
        <taxon>Bacilli</taxon>
        <taxon>Bacillales</taxon>
        <taxon>Bacillaceae</taxon>
        <taxon>Peribacillus</taxon>
    </lineage>
</organism>
<dbReference type="EMBL" id="SZNT01000364">
    <property type="protein sequence ID" value="TKH08510.1"/>
    <property type="molecule type" value="Genomic_DNA"/>
</dbReference>
<feature type="compositionally biased region" description="Acidic residues" evidence="2">
    <location>
        <begin position="34"/>
        <end position="44"/>
    </location>
</feature>
<dbReference type="InterPro" id="IPR029050">
    <property type="entry name" value="Immunoprotect_excell_Ig-like"/>
</dbReference>
<feature type="compositionally biased region" description="Basic and acidic residues" evidence="2">
    <location>
        <begin position="54"/>
        <end position="73"/>
    </location>
</feature>
<evidence type="ECO:0000313" key="4">
    <source>
        <dbReference type="EMBL" id="TKH08510.1"/>
    </source>
</evidence>
<feature type="region of interest" description="Disordered" evidence="2">
    <location>
        <begin position="33"/>
        <end position="76"/>
    </location>
</feature>
<evidence type="ECO:0000259" key="3">
    <source>
        <dbReference type="Pfam" id="PF11611"/>
    </source>
</evidence>
<protein>
    <submittedName>
        <fullName evidence="4">DUF4352 domain-containing protein</fullName>
    </submittedName>
</protein>
<dbReference type="InterPro" id="IPR029051">
    <property type="entry name" value="DUF4352"/>
</dbReference>
<sequence length="207" mass="22898">MGKEKKIKVKKPIYKRWWFWVLAVIIVGNMIGGGDEETPTEDTASETKATETTAKPEEKKEEPKAEPKKEAPKQHQVGDVVKVGKLEYTVKGVEETQKISNVLGDKTTSGKFVIVEMAIKNLDKKERMADSNMFKIKADGAEYGADAELDMYVNDGGIGFFLETMNPNISKTGKVVFELPAEAKAYNIEVSSGAGWSGGEYEQIKLK</sequence>
<dbReference type="RefSeq" id="WP_137024260.1">
    <property type="nucleotide sequence ID" value="NZ_SZNT01000364.1"/>
</dbReference>
<reference evidence="4 5" key="1">
    <citation type="journal article" date="2019" name="Environ. Microbiol.">
        <title>An active ?-lactamase is a part of an orchestrated cell wall stress resistance network of Bacillus subtilis and related rhizosphere species.</title>
        <authorList>
            <person name="Bucher T."/>
            <person name="Keren-Paz A."/>
            <person name="Hausser J."/>
            <person name="Olender T."/>
            <person name="Cytryn E."/>
            <person name="Kolodkin-Gal I."/>
        </authorList>
    </citation>
    <scope>NUCLEOTIDE SEQUENCE [LARGE SCALE GENOMIC DNA]</scope>
    <source>
        <strain evidence="4 5">I4</strain>
    </source>
</reference>